<proteinExistence type="predicted"/>
<reference evidence="3 4" key="1">
    <citation type="submission" date="2018-09" db="EMBL/GenBank/DDBJ databases">
        <title>Genomic Encyclopedia of Archaeal and Bacterial Type Strains, Phase II (KMG-II): from individual species to whole genera.</title>
        <authorList>
            <person name="Goeker M."/>
        </authorList>
    </citation>
    <scope>NUCLEOTIDE SEQUENCE [LARGE SCALE GENOMIC DNA]</scope>
    <source>
        <strain evidence="3 4">DSM 17008</strain>
    </source>
</reference>
<dbReference type="Proteomes" id="UP000285120">
    <property type="component" value="Unassembled WGS sequence"/>
</dbReference>
<keyword evidence="2" id="KW-0812">Transmembrane</keyword>
<feature type="transmembrane region" description="Helical" evidence="2">
    <location>
        <begin position="83"/>
        <end position="105"/>
    </location>
</feature>
<evidence type="ECO:0000256" key="2">
    <source>
        <dbReference type="SAM" id="Phobius"/>
    </source>
</evidence>
<sequence>MKWITAIREWNPVQTINRWIGRGDGSRTGSVQESLSRMEKRRQEEESKTDNRFYRASLYAFFTICILLLLMPIVYFLPWPQAALWVAVIILLALGVSFTLSAITIKKQSKYVHLPYMWGILIFAVLLFLFFLFIIIYFRFLLG</sequence>
<organism evidence="3 4">
    <name type="scientific">Sinobaca qinghaiensis</name>
    <dbReference type="NCBI Taxonomy" id="342944"/>
    <lineage>
        <taxon>Bacteria</taxon>
        <taxon>Bacillati</taxon>
        <taxon>Bacillota</taxon>
        <taxon>Bacilli</taxon>
        <taxon>Bacillales</taxon>
        <taxon>Sporolactobacillaceae</taxon>
        <taxon>Sinobaca</taxon>
    </lineage>
</organism>
<feature type="transmembrane region" description="Helical" evidence="2">
    <location>
        <begin position="58"/>
        <end position="77"/>
    </location>
</feature>
<keyword evidence="2" id="KW-0472">Membrane</keyword>
<evidence type="ECO:0000256" key="1">
    <source>
        <dbReference type="SAM" id="MobiDB-lite"/>
    </source>
</evidence>
<comment type="caution">
    <text evidence="3">The sequence shown here is derived from an EMBL/GenBank/DDBJ whole genome shotgun (WGS) entry which is preliminary data.</text>
</comment>
<accession>A0A419UZM3</accession>
<dbReference type="AlphaFoldDB" id="A0A419UZM3"/>
<dbReference type="RefSeq" id="WP_120193676.1">
    <property type="nucleotide sequence ID" value="NZ_RAPK01000010.1"/>
</dbReference>
<name>A0A419UZM3_9BACL</name>
<feature type="transmembrane region" description="Helical" evidence="2">
    <location>
        <begin position="117"/>
        <end position="140"/>
    </location>
</feature>
<evidence type="ECO:0000313" key="4">
    <source>
        <dbReference type="Proteomes" id="UP000285120"/>
    </source>
</evidence>
<protein>
    <submittedName>
        <fullName evidence="3">Uncharacterized protein</fullName>
    </submittedName>
</protein>
<evidence type="ECO:0000313" key="3">
    <source>
        <dbReference type="EMBL" id="RKD71118.1"/>
    </source>
</evidence>
<feature type="compositionally biased region" description="Basic and acidic residues" evidence="1">
    <location>
        <begin position="36"/>
        <end position="47"/>
    </location>
</feature>
<feature type="region of interest" description="Disordered" evidence="1">
    <location>
        <begin position="24"/>
        <end position="47"/>
    </location>
</feature>
<dbReference type="OrthoDB" id="2969355at2"/>
<keyword evidence="2" id="KW-1133">Transmembrane helix</keyword>
<dbReference type="EMBL" id="RAPK01000010">
    <property type="protein sequence ID" value="RKD71118.1"/>
    <property type="molecule type" value="Genomic_DNA"/>
</dbReference>
<gene>
    <name evidence="3" type="ORF">ATL39_2509</name>
</gene>
<keyword evidence="4" id="KW-1185">Reference proteome</keyword>